<dbReference type="EMBL" id="JBHSMH010000120">
    <property type="protein sequence ID" value="MFC5472256.1"/>
    <property type="molecule type" value="Genomic_DNA"/>
</dbReference>
<dbReference type="SUPFAM" id="SSF103481">
    <property type="entry name" value="Multidrug resistance efflux transporter EmrE"/>
    <property type="match status" value="2"/>
</dbReference>
<evidence type="ECO:0000256" key="1">
    <source>
        <dbReference type="ARBA" id="ARBA00004127"/>
    </source>
</evidence>
<feature type="transmembrane region" description="Helical" evidence="3">
    <location>
        <begin position="92"/>
        <end position="117"/>
    </location>
</feature>
<dbReference type="PANTHER" id="PTHR22911">
    <property type="entry name" value="ACYL-MALONYL CONDENSING ENZYME-RELATED"/>
    <property type="match status" value="1"/>
</dbReference>
<evidence type="ECO:0000259" key="4">
    <source>
        <dbReference type="Pfam" id="PF00892"/>
    </source>
</evidence>
<dbReference type="Gene3D" id="1.10.3730.20">
    <property type="match status" value="2"/>
</dbReference>
<feature type="transmembrane region" description="Helical" evidence="3">
    <location>
        <begin position="124"/>
        <end position="144"/>
    </location>
</feature>
<evidence type="ECO:0000256" key="3">
    <source>
        <dbReference type="SAM" id="Phobius"/>
    </source>
</evidence>
<dbReference type="Proteomes" id="UP001596105">
    <property type="component" value="Unassembled WGS sequence"/>
</dbReference>
<evidence type="ECO:0000256" key="2">
    <source>
        <dbReference type="ARBA" id="ARBA00007362"/>
    </source>
</evidence>
<dbReference type="InterPro" id="IPR037185">
    <property type="entry name" value="EmrE-like"/>
</dbReference>
<organism evidence="5 6">
    <name type="scientific">Cohnella suwonensis</name>
    <dbReference type="NCBI Taxonomy" id="696072"/>
    <lineage>
        <taxon>Bacteria</taxon>
        <taxon>Bacillati</taxon>
        <taxon>Bacillota</taxon>
        <taxon>Bacilli</taxon>
        <taxon>Bacillales</taxon>
        <taxon>Paenibacillaceae</taxon>
        <taxon>Cohnella</taxon>
    </lineage>
</organism>
<keyword evidence="3" id="KW-0472">Membrane</keyword>
<name>A0ABW0M3T9_9BACL</name>
<feature type="transmembrane region" description="Helical" evidence="3">
    <location>
        <begin position="39"/>
        <end position="56"/>
    </location>
</feature>
<keyword evidence="6" id="KW-1185">Reference proteome</keyword>
<dbReference type="RefSeq" id="WP_209749824.1">
    <property type="nucleotide sequence ID" value="NZ_JBHSMH010000120.1"/>
</dbReference>
<feature type="transmembrane region" description="Helical" evidence="3">
    <location>
        <begin position="269"/>
        <end position="286"/>
    </location>
</feature>
<comment type="caution">
    <text evidence="5">The sequence shown here is derived from an EMBL/GenBank/DDBJ whole genome shotgun (WGS) entry which is preliminary data.</text>
</comment>
<accession>A0ABW0M3T9</accession>
<comment type="similarity">
    <text evidence="2">Belongs to the EamA transporter family.</text>
</comment>
<feature type="transmembrane region" description="Helical" evidence="3">
    <location>
        <begin position="182"/>
        <end position="202"/>
    </location>
</feature>
<feature type="transmembrane region" description="Helical" evidence="3">
    <location>
        <begin position="150"/>
        <end position="170"/>
    </location>
</feature>
<dbReference type="PANTHER" id="PTHR22911:SF76">
    <property type="entry name" value="EAMA DOMAIN-CONTAINING PROTEIN"/>
    <property type="match status" value="1"/>
</dbReference>
<protein>
    <submittedName>
        <fullName evidence="5">DMT family transporter</fullName>
    </submittedName>
</protein>
<evidence type="ECO:0000313" key="6">
    <source>
        <dbReference type="Proteomes" id="UP001596105"/>
    </source>
</evidence>
<dbReference type="InterPro" id="IPR000620">
    <property type="entry name" value="EamA_dom"/>
</dbReference>
<proteinExistence type="inferred from homology"/>
<feature type="transmembrane region" description="Helical" evidence="3">
    <location>
        <begin position="68"/>
        <end position="86"/>
    </location>
</feature>
<feature type="domain" description="EamA" evidence="4">
    <location>
        <begin position="152"/>
        <end position="285"/>
    </location>
</feature>
<feature type="transmembrane region" description="Helical" evidence="3">
    <location>
        <begin position="243"/>
        <end position="263"/>
    </location>
</feature>
<feature type="transmembrane region" description="Helical" evidence="3">
    <location>
        <begin position="7"/>
        <end position="27"/>
    </location>
</feature>
<feature type="transmembrane region" description="Helical" evidence="3">
    <location>
        <begin position="214"/>
        <end position="236"/>
    </location>
</feature>
<evidence type="ECO:0000313" key="5">
    <source>
        <dbReference type="EMBL" id="MFC5472256.1"/>
    </source>
</evidence>
<comment type="subcellular location">
    <subcellularLocation>
        <location evidence="1">Endomembrane system</location>
        <topology evidence="1">Multi-pass membrane protein</topology>
    </subcellularLocation>
</comment>
<keyword evidence="3" id="KW-1133">Transmembrane helix</keyword>
<feature type="domain" description="EamA" evidence="4">
    <location>
        <begin position="14"/>
        <end position="139"/>
    </location>
</feature>
<gene>
    <name evidence="5" type="ORF">ACFPPD_26585</name>
</gene>
<sequence>MTRAKPPIAPIVPLIVGMIAISFAPILVRYSDAPVSVQGLYRMLFTVLLMLPLGKRQLPGLKSISAKIWLLLFVAGVFLALHFLLWMESLNYTSIASSTIILSLEPVFVMIGAYFLFKDRLRKLAAIGVAVALAGVIVVGSGDISLSARAFKGDLLSLFGTLAVVVNMLVAKKILERVSSYLYSLIVFAIAAACFALYNVGAGIGMTAYSGREWLLFLLLAIVPTIFGHMIFNWLLQYVKPATISISVLAEPVGSSLLGIVLFDELLSGFQLTGGVLIIAGLLLYMRSEKESPVEHERPAAA</sequence>
<dbReference type="Pfam" id="PF00892">
    <property type="entry name" value="EamA"/>
    <property type="match status" value="2"/>
</dbReference>
<keyword evidence="3" id="KW-0812">Transmembrane</keyword>
<reference evidence="6" key="1">
    <citation type="journal article" date="2019" name="Int. J. Syst. Evol. Microbiol.">
        <title>The Global Catalogue of Microorganisms (GCM) 10K type strain sequencing project: providing services to taxonomists for standard genome sequencing and annotation.</title>
        <authorList>
            <consortium name="The Broad Institute Genomics Platform"/>
            <consortium name="The Broad Institute Genome Sequencing Center for Infectious Disease"/>
            <person name="Wu L."/>
            <person name="Ma J."/>
        </authorList>
    </citation>
    <scope>NUCLEOTIDE SEQUENCE [LARGE SCALE GENOMIC DNA]</scope>
    <source>
        <strain evidence="6">CCUG 57113</strain>
    </source>
</reference>